<keyword evidence="2" id="KW-1185">Reference proteome</keyword>
<protein>
    <submittedName>
        <fullName evidence="1">Uncharacterized protein</fullName>
    </submittedName>
</protein>
<proteinExistence type="predicted"/>
<dbReference type="EMBL" id="CADEBC010000511">
    <property type="protein sequence ID" value="CAB3241899.1"/>
    <property type="molecule type" value="Genomic_DNA"/>
</dbReference>
<comment type="caution">
    <text evidence="1">The sequence shown here is derived from an EMBL/GenBank/DDBJ whole genome shotgun (WGS) entry which is preliminary data.</text>
</comment>
<accession>A0A8S1AAZ9</accession>
<dbReference type="AlphaFoldDB" id="A0A8S1AAZ9"/>
<evidence type="ECO:0000313" key="1">
    <source>
        <dbReference type="EMBL" id="CAB3241899.1"/>
    </source>
</evidence>
<organism evidence="1 2">
    <name type="scientific">Arctia plantaginis</name>
    <name type="common">Wood tiger moth</name>
    <name type="synonym">Phalaena plantaginis</name>
    <dbReference type="NCBI Taxonomy" id="874455"/>
    <lineage>
        <taxon>Eukaryota</taxon>
        <taxon>Metazoa</taxon>
        <taxon>Ecdysozoa</taxon>
        <taxon>Arthropoda</taxon>
        <taxon>Hexapoda</taxon>
        <taxon>Insecta</taxon>
        <taxon>Pterygota</taxon>
        <taxon>Neoptera</taxon>
        <taxon>Endopterygota</taxon>
        <taxon>Lepidoptera</taxon>
        <taxon>Glossata</taxon>
        <taxon>Ditrysia</taxon>
        <taxon>Noctuoidea</taxon>
        <taxon>Erebidae</taxon>
        <taxon>Arctiinae</taxon>
        <taxon>Arctia</taxon>
    </lineage>
</organism>
<evidence type="ECO:0000313" key="2">
    <source>
        <dbReference type="Proteomes" id="UP000494106"/>
    </source>
</evidence>
<gene>
    <name evidence="1" type="ORF">APLA_LOCUS8890</name>
</gene>
<reference evidence="1 2" key="1">
    <citation type="submission" date="2020-04" db="EMBL/GenBank/DDBJ databases">
        <authorList>
            <person name="Wallbank WR R."/>
            <person name="Pardo Diaz C."/>
            <person name="Kozak K."/>
            <person name="Martin S."/>
            <person name="Jiggins C."/>
            <person name="Moest M."/>
            <person name="Warren A I."/>
            <person name="Byers J.R.P. K."/>
            <person name="Montejo-Kovacevich G."/>
            <person name="Yen C E."/>
        </authorList>
    </citation>
    <scope>NUCLEOTIDE SEQUENCE [LARGE SCALE GENOMIC DNA]</scope>
</reference>
<sequence>MRLTFNISATVRDVDIGKVWVARFQNVTARIPYTGIGFAFTSLEQSRHARLVPQYSSRYQITQLITNAAAIKLITTYAIPMRSMRIDSRHLSYILQEDLGDLVILVILSQTPAPHMLTQR</sequence>
<dbReference type="Proteomes" id="UP000494106">
    <property type="component" value="Unassembled WGS sequence"/>
</dbReference>
<name>A0A8S1AAZ9_ARCPL</name>